<feature type="domain" description="EfeO-type cupredoxin-like" evidence="3">
    <location>
        <begin position="260"/>
        <end position="350"/>
    </location>
</feature>
<evidence type="ECO:0000259" key="3">
    <source>
        <dbReference type="Pfam" id="PF13473"/>
    </source>
</evidence>
<keyword evidence="1" id="KW-0472">Membrane</keyword>
<dbReference type="Gene3D" id="2.60.40.420">
    <property type="entry name" value="Cupredoxins - blue copper proteins"/>
    <property type="match status" value="1"/>
</dbReference>
<keyword evidence="1" id="KW-1133">Transmembrane helix</keyword>
<dbReference type="InterPro" id="IPR028096">
    <property type="entry name" value="EfeO_Cupredoxin"/>
</dbReference>
<dbReference type="InParanoid" id="E8N0F8"/>
<feature type="transmembrane region" description="Helical" evidence="1">
    <location>
        <begin position="215"/>
        <end position="237"/>
    </location>
</feature>
<feature type="transmembrane region" description="Helical" evidence="1">
    <location>
        <begin position="182"/>
        <end position="203"/>
    </location>
</feature>
<accession>E8N0F8</accession>
<feature type="transmembrane region" description="Helical" evidence="1">
    <location>
        <begin position="146"/>
        <end position="170"/>
    </location>
</feature>
<feature type="domain" description="Urease accessory protein UreH-like transmembrane" evidence="2">
    <location>
        <begin position="7"/>
        <end position="226"/>
    </location>
</feature>
<evidence type="ECO:0000256" key="1">
    <source>
        <dbReference type="SAM" id="Phobius"/>
    </source>
</evidence>
<dbReference type="PANTHER" id="PTHR42208:SF1">
    <property type="entry name" value="HEAVY METAL TRANSPORTER"/>
    <property type="match status" value="1"/>
</dbReference>
<dbReference type="EMBL" id="AP012029">
    <property type="protein sequence ID" value="BAJ64707.1"/>
    <property type="molecule type" value="Genomic_DNA"/>
</dbReference>
<dbReference type="Pfam" id="PF13473">
    <property type="entry name" value="Cupredoxin_1"/>
    <property type="match status" value="1"/>
</dbReference>
<keyword evidence="1" id="KW-0812">Transmembrane</keyword>
<dbReference type="InterPro" id="IPR008972">
    <property type="entry name" value="Cupredoxin"/>
</dbReference>
<dbReference type="OrthoDB" id="9800141at2"/>
<proteinExistence type="predicted"/>
<feature type="transmembrane region" description="Helical" evidence="1">
    <location>
        <begin position="60"/>
        <end position="85"/>
    </location>
</feature>
<evidence type="ECO:0000259" key="2">
    <source>
        <dbReference type="Pfam" id="PF13386"/>
    </source>
</evidence>
<feature type="transmembrane region" description="Helical" evidence="1">
    <location>
        <begin position="97"/>
        <end position="115"/>
    </location>
</feature>
<dbReference type="HOGENOM" id="CLU_047817_0_0_0"/>
<reference evidence="4 5" key="1">
    <citation type="submission" date="2010-12" db="EMBL/GenBank/DDBJ databases">
        <title>Whole genome sequence of Anaerolinea thermophila UNI-1.</title>
        <authorList>
            <person name="Narita-Yamada S."/>
            <person name="Kishi E."/>
            <person name="Watanabe Y."/>
            <person name="Takasaki K."/>
            <person name="Ankai A."/>
            <person name="Oguchi A."/>
            <person name="Fukui S."/>
            <person name="Takahashi M."/>
            <person name="Yashiro I."/>
            <person name="Hosoyama A."/>
            <person name="Sekiguchi Y."/>
            <person name="Hanada S."/>
            <person name="Fujita N."/>
        </authorList>
    </citation>
    <scope>NUCLEOTIDE SEQUENCE [LARGE SCALE GENOMIC DNA]</scope>
    <source>
        <strain evidence="5">DSM 14523 / JCM 11388 / NBRC 100420 / UNI-1</strain>
    </source>
</reference>
<keyword evidence="5" id="KW-1185">Reference proteome</keyword>
<dbReference type="eggNOG" id="COG4633">
    <property type="taxonomic scope" value="Bacteria"/>
</dbReference>
<dbReference type="AlphaFoldDB" id="E8N0F8"/>
<dbReference type="Proteomes" id="UP000008922">
    <property type="component" value="Chromosome"/>
</dbReference>
<dbReference type="RefSeq" id="WP_013561059.1">
    <property type="nucleotide sequence ID" value="NC_014960.1"/>
</dbReference>
<dbReference type="STRING" id="926569.ANT_26810"/>
<dbReference type="PANTHER" id="PTHR42208">
    <property type="entry name" value="HEAVY METAL TRANSPORTER-RELATED"/>
    <property type="match status" value="1"/>
</dbReference>
<protein>
    <submittedName>
        <fullName evidence="4">Hypothetical membrane protein</fullName>
    </submittedName>
</protein>
<sequence length="352" mass="37765">METLWVAFITGLTTGGLSCMAVQGGLLASSLAGQIEQDVAQRAMQKKKAHTVSFSPRPALALPILAFLLAKLVAYTLMGALLGVLGSLFELTPAMRAVLLFGVGFFMLGNALRMLNVHPIFRYFSFEPPQAVRRWLRRTSREDHHWFTPLMLGALTVFIPCGVTQTMMALAVGTGSAAQGAAILFAFTLGTSPVFFGLAYLATSLGSRLEKHFNRVAAVLLIILAVVTVNSGLNLIGSPLSAENLSRNALKSFQPDAPNQVADASNTLTLQVRDDGYFPAELTARAGEPVTLQLVTENTFSCSRAFLIPALKVQRLLPATGTEIVEIPPQKAGTTLHFTCSMGMFTGTITFN</sequence>
<evidence type="ECO:0000313" key="4">
    <source>
        <dbReference type="EMBL" id="BAJ64707.1"/>
    </source>
</evidence>
<name>E8N0F8_ANATU</name>
<dbReference type="InterPro" id="IPR039447">
    <property type="entry name" value="UreH-like_TM_dom"/>
</dbReference>
<dbReference type="Pfam" id="PF13386">
    <property type="entry name" value="DsbD_2"/>
    <property type="match status" value="1"/>
</dbReference>
<evidence type="ECO:0000313" key="5">
    <source>
        <dbReference type="Proteomes" id="UP000008922"/>
    </source>
</evidence>
<gene>
    <name evidence="4" type="ordered locus">ANT_26810</name>
</gene>
<dbReference type="SUPFAM" id="SSF49503">
    <property type="entry name" value="Cupredoxins"/>
    <property type="match status" value="1"/>
</dbReference>
<organism evidence="4 5">
    <name type="scientific">Anaerolinea thermophila (strain DSM 14523 / JCM 11388 / NBRC 100420 / UNI-1)</name>
    <dbReference type="NCBI Taxonomy" id="926569"/>
    <lineage>
        <taxon>Bacteria</taxon>
        <taxon>Bacillati</taxon>
        <taxon>Chloroflexota</taxon>
        <taxon>Anaerolineae</taxon>
        <taxon>Anaerolineales</taxon>
        <taxon>Anaerolineaceae</taxon>
        <taxon>Anaerolinea</taxon>
    </lineage>
</organism>
<dbReference type="KEGG" id="atm:ANT_26810"/>
<dbReference type="eggNOG" id="COG2836">
    <property type="taxonomic scope" value="Bacteria"/>
</dbReference>